<feature type="compositionally biased region" description="Low complexity" evidence="1">
    <location>
        <begin position="46"/>
        <end position="60"/>
    </location>
</feature>
<feature type="non-terminal residue" evidence="2">
    <location>
        <position position="1"/>
    </location>
</feature>
<evidence type="ECO:0000256" key="1">
    <source>
        <dbReference type="SAM" id="MobiDB-lite"/>
    </source>
</evidence>
<dbReference type="EMBL" id="HACG01008019">
    <property type="protein sequence ID" value="CEK54884.1"/>
    <property type="molecule type" value="Transcribed_RNA"/>
</dbReference>
<name>A0A0B6YFC2_9EUPU</name>
<organism evidence="2">
    <name type="scientific">Arion vulgaris</name>
    <dbReference type="NCBI Taxonomy" id="1028688"/>
    <lineage>
        <taxon>Eukaryota</taxon>
        <taxon>Metazoa</taxon>
        <taxon>Spiralia</taxon>
        <taxon>Lophotrochozoa</taxon>
        <taxon>Mollusca</taxon>
        <taxon>Gastropoda</taxon>
        <taxon>Heterobranchia</taxon>
        <taxon>Euthyneura</taxon>
        <taxon>Panpulmonata</taxon>
        <taxon>Eupulmonata</taxon>
        <taxon>Stylommatophora</taxon>
        <taxon>Helicina</taxon>
        <taxon>Arionoidea</taxon>
        <taxon>Arionidae</taxon>
        <taxon>Arion</taxon>
    </lineage>
</organism>
<gene>
    <name evidence="2" type="primary">ORF23850</name>
</gene>
<evidence type="ECO:0000313" key="2">
    <source>
        <dbReference type="EMBL" id="CEK54884.1"/>
    </source>
</evidence>
<feature type="region of interest" description="Disordered" evidence="1">
    <location>
        <begin position="22"/>
        <end position="60"/>
    </location>
</feature>
<feature type="compositionally biased region" description="Polar residues" evidence="1">
    <location>
        <begin position="22"/>
        <end position="34"/>
    </location>
</feature>
<feature type="non-terminal residue" evidence="2">
    <location>
        <position position="74"/>
    </location>
</feature>
<sequence>GGNSYKESAVMDTRCLTYSNGVHNDQTNNGNVGNILSGRSYDKDTSSASSYQSTVSPSVQTCTRDDLAGANFSP</sequence>
<reference evidence="2" key="1">
    <citation type="submission" date="2014-12" db="EMBL/GenBank/DDBJ databases">
        <title>Insight into the proteome of Arion vulgaris.</title>
        <authorList>
            <person name="Aradska J."/>
            <person name="Bulat T."/>
            <person name="Smidak R."/>
            <person name="Sarate P."/>
            <person name="Gangsoo J."/>
            <person name="Sialana F."/>
            <person name="Bilban M."/>
            <person name="Lubec G."/>
        </authorList>
    </citation>
    <scope>NUCLEOTIDE SEQUENCE</scope>
    <source>
        <tissue evidence="2">Skin</tissue>
    </source>
</reference>
<dbReference type="AlphaFoldDB" id="A0A0B6YFC2"/>
<proteinExistence type="predicted"/>
<protein>
    <submittedName>
        <fullName evidence="2">Uncharacterized protein</fullName>
    </submittedName>
</protein>
<accession>A0A0B6YFC2</accession>